<evidence type="ECO:0000313" key="4">
    <source>
        <dbReference type="Proteomes" id="UP001057753"/>
    </source>
</evidence>
<organism evidence="3 4">
    <name type="scientific">Salipaludibacillus agaradhaerens</name>
    <name type="common">Bacillus agaradhaerens</name>
    <dbReference type="NCBI Taxonomy" id="76935"/>
    <lineage>
        <taxon>Bacteria</taxon>
        <taxon>Bacillati</taxon>
        <taxon>Bacillota</taxon>
        <taxon>Bacilli</taxon>
        <taxon>Bacillales</taxon>
        <taxon>Bacillaceae</taxon>
    </lineage>
</organism>
<accession>A0A9Q4FWX5</accession>
<evidence type="ECO:0000313" key="3">
    <source>
        <dbReference type="EMBL" id="MCR6096375.1"/>
    </source>
</evidence>
<dbReference type="PANTHER" id="PTHR44068">
    <property type="entry name" value="ZGC:194242"/>
    <property type="match status" value="1"/>
</dbReference>
<dbReference type="PANTHER" id="PTHR44068:SF11">
    <property type="entry name" value="GERANYL DIPHOSPHATE 2-C-METHYLTRANSFERASE"/>
    <property type="match status" value="1"/>
</dbReference>
<proteinExistence type="predicted"/>
<dbReference type="GO" id="GO:0032259">
    <property type="term" value="P:methylation"/>
    <property type="evidence" value="ECO:0007669"/>
    <property type="project" value="UniProtKB-KW"/>
</dbReference>
<sequence length="237" mass="26670">MMHVTYVDMLAALAIDSAHPGGEAMTEEMIAHEAFEKSHRLLDVGCGTGKTTYRLAKALNSQIDAVDNHPNMVMKASKQLEAFSNVTVHQASIEHLPFPNAVFDGIISESVFAFCDTKKAFKECYRTLKSGGTLYLNEMCLIHPVEPADYEEIQSFYSLSGIRTVNEWIDEVIQAGFVNTELIEAKEIAMTANKTPYEIQLTPNIDLHYLNILDEHEKLVKKYKNHLGYIVIRCLKV</sequence>
<comment type="caution">
    <text evidence="3">The sequence shown here is derived from an EMBL/GenBank/DDBJ whole genome shotgun (WGS) entry which is preliminary data.</text>
</comment>
<feature type="domain" description="Methyltransferase type 11" evidence="2">
    <location>
        <begin position="42"/>
        <end position="136"/>
    </location>
</feature>
<name>A0A9Q4FWX5_SALAG</name>
<keyword evidence="3" id="KW-0489">Methyltransferase</keyword>
<keyword evidence="1" id="KW-0808">Transferase</keyword>
<dbReference type="EMBL" id="JABXYM010000001">
    <property type="protein sequence ID" value="MCR6096375.1"/>
    <property type="molecule type" value="Genomic_DNA"/>
</dbReference>
<dbReference type="InterPro" id="IPR050447">
    <property type="entry name" value="Erg6_SMT_methyltransf"/>
</dbReference>
<dbReference type="SUPFAM" id="SSF53335">
    <property type="entry name" value="S-adenosyl-L-methionine-dependent methyltransferases"/>
    <property type="match status" value="1"/>
</dbReference>
<reference evidence="3" key="1">
    <citation type="submission" date="2020-06" db="EMBL/GenBank/DDBJ databases">
        <title>Insight into the genomes of haloalkaliphilic bacilli from Kenyan soda lakes.</title>
        <authorList>
            <person name="Mwirichia R."/>
            <person name="Villamizar G.C."/>
            <person name="Poehlein A."/>
            <person name="Mugweru J."/>
            <person name="Kipnyargis A."/>
            <person name="Kiplimo D."/>
            <person name="Orwa P."/>
            <person name="Daniel R."/>
        </authorList>
    </citation>
    <scope>NUCLEOTIDE SEQUENCE</scope>
    <source>
        <strain evidence="3">B1096_S55</strain>
    </source>
</reference>
<dbReference type="Gene3D" id="3.40.50.150">
    <property type="entry name" value="Vaccinia Virus protein VP39"/>
    <property type="match status" value="1"/>
</dbReference>
<keyword evidence="4" id="KW-1185">Reference proteome</keyword>
<dbReference type="InterPro" id="IPR029063">
    <property type="entry name" value="SAM-dependent_MTases_sf"/>
</dbReference>
<dbReference type="RefSeq" id="WP_257820995.1">
    <property type="nucleotide sequence ID" value="NZ_JABXYM010000001.1"/>
</dbReference>
<evidence type="ECO:0000256" key="1">
    <source>
        <dbReference type="ARBA" id="ARBA00022679"/>
    </source>
</evidence>
<dbReference type="Pfam" id="PF08241">
    <property type="entry name" value="Methyltransf_11"/>
    <property type="match status" value="1"/>
</dbReference>
<dbReference type="GO" id="GO:0008757">
    <property type="term" value="F:S-adenosylmethionine-dependent methyltransferase activity"/>
    <property type="evidence" value="ECO:0007669"/>
    <property type="project" value="InterPro"/>
</dbReference>
<protein>
    <submittedName>
        <fullName evidence="3">Class I SAM-dependent methyltransferase</fullName>
    </submittedName>
</protein>
<dbReference type="CDD" id="cd02440">
    <property type="entry name" value="AdoMet_MTases"/>
    <property type="match status" value="1"/>
</dbReference>
<dbReference type="InterPro" id="IPR013216">
    <property type="entry name" value="Methyltransf_11"/>
</dbReference>
<evidence type="ECO:0000259" key="2">
    <source>
        <dbReference type="Pfam" id="PF08241"/>
    </source>
</evidence>
<gene>
    <name evidence="3" type="ORF">HXA33_07405</name>
</gene>
<dbReference type="AlphaFoldDB" id="A0A9Q4FWX5"/>
<dbReference type="Proteomes" id="UP001057753">
    <property type="component" value="Unassembled WGS sequence"/>
</dbReference>